<evidence type="ECO:0000259" key="1">
    <source>
        <dbReference type="Pfam" id="PF13976"/>
    </source>
</evidence>
<proteinExistence type="predicted"/>
<protein>
    <recommendedName>
        <fullName evidence="1">GAG-pre-integrase domain-containing protein</fullName>
    </recommendedName>
</protein>
<evidence type="ECO:0000313" key="3">
    <source>
        <dbReference type="Proteomes" id="UP000499080"/>
    </source>
</evidence>
<accession>A0A4Y2CKT1</accession>
<dbReference type="InterPro" id="IPR025724">
    <property type="entry name" value="GAG-pre-integrase_dom"/>
</dbReference>
<evidence type="ECO:0000313" key="2">
    <source>
        <dbReference type="EMBL" id="GBM04769.1"/>
    </source>
</evidence>
<dbReference type="AlphaFoldDB" id="A0A4Y2CKT1"/>
<dbReference type="Proteomes" id="UP000499080">
    <property type="component" value="Unassembled WGS sequence"/>
</dbReference>
<comment type="caution">
    <text evidence="2">The sequence shown here is derived from an EMBL/GenBank/DDBJ whole genome shotgun (WGS) entry which is preliminary data.</text>
</comment>
<feature type="domain" description="GAG-pre-integrase" evidence="1">
    <location>
        <begin position="96"/>
        <end position="164"/>
    </location>
</feature>
<keyword evidence="3" id="KW-1185">Reference proteome</keyword>
<dbReference type="EMBL" id="BGPR01000207">
    <property type="protein sequence ID" value="GBM04769.1"/>
    <property type="molecule type" value="Genomic_DNA"/>
</dbReference>
<gene>
    <name evidence="2" type="ORF">AVEN_20209_1</name>
</gene>
<name>A0A4Y2CKT1_ARAVE</name>
<organism evidence="2 3">
    <name type="scientific">Araneus ventricosus</name>
    <name type="common">Orbweaver spider</name>
    <name type="synonym">Epeira ventricosa</name>
    <dbReference type="NCBI Taxonomy" id="182803"/>
    <lineage>
        <taxon>Eukaryota</taxon>
        <taxon>Metazoa</taxon>
        <taxon>Ecdysozoa</taxon>
        <taxon>Arthropoda</taxon>
        <taxon>Chelicerata</taxon>
        <taxon>Arachnida</taxon>
        <taxon>Araneae</taxon>
        <taxon>Araneomorphae</taxon>
        <taxon>Entelegynae</taxon>
        <taxon>Araneoidea</taxon>
        <taxon>Araneidae</taxon>
        <taxon>Araneus</taxon>
    </lineage>
</organism>
<sequence length="165" mass="19125">MDKSLLNNFKPCVMNVGGIENNLVKVEGYGSITILLKFKNQELKLTLLKIYWGPSLEKNIISGRDKHGHWLKIKNSCCQLYSPNNQLIAVATLEKNLYILHSRIAKEACINISVDTEENQPKERQDIMMWHRRFGHQNVESLKHMNNQKLVYGIYLQGKQKQCDI</sequence>
<dbReference type="Pfam" id="PF13976">
    <property type="entry name" value="gag_pre-integrs"/>
    <property type="match status" value="1"/>
</dbReference>
<reference evidence="2 3" key="1">
    <citation type="journal article" date="2019" name="Sci. Rep.">
        <title>Orb-weaving spider Araneus ventricosus genome elucidates the spidroin gene catalogue.</title>
        <authorList>
            <person name="Kono N."/>
            <person name="Nakamura H."/>
            <person name="Ohtoshi R."/>
            <person name="Moran D.A.P."/>
            <person name="Shinohara A."/>
            <person name="Yoshida Y."/>
            <person name="Fujiwara M."/>
            <person name="Mori M."/>
            <person name="Tomita M."/>
            <person name="Arakawa K."/>
        </authorList>
    </citation>
    <scope>NUCLEOTIDE SEQUENCE [LARGE SCALE GENOMIC DNA]</scope>
</reference>